<keyword evidence="1" id="KW-0472">Membrane</keyword>
<evidence type="ECO:0000256" key="1">
    <source>
        <dbReference type="SAM" id="Phobius"/>
    </source>
</evidence>
<evidence type="ECO:0000313" key="2">
    <source>
        <dbReference type="EMBL" id="CRL12884.1"/>
    </source>
</evidence>
<keyword evidence="1" id="KW-0812">Transmembrane</keyword>
<feature type="transmembrane region" description="Helical" evidence="1">
    <location>
        <begin position="244"/>
        <end position="272"/>
    </location>
</feature>
<evidence type="ECO:0000313" key="3">
    <source>
        <dbReference type="Proteomes" id="UP000043764"/>
    </source>
</evidence>
<name>A0A0H5D786_9RHOB</name>
<feature type="transmembrane region" description="Helical" evidence="1">
    <location>
        <begin position="138"/>
        <end position="164"/>
    </location>
</feature>
<dbReference type="RefSeq" id="WP_050674395.1">
    <property type="nucleotide sequence ID" value="NZ_CVRL01000046.1"/>
</dbReference>
<keyword evidence="1" id="KW-1133">Transmembrane helix</keyword>
<dbReference type="EMBL" id="CVRL01000046">
    <property type="protein sequence ID" value="CRL12884.1"/>
    <property type="molecule type" value="Genomic_DNA"/>
</dbReference>
<protein>
    <submittedName>
        <fullName evidence="2">Putative integral membrane protein</fullName>
    </submittedName>
</protein>
<organism evidence="2 3">
    <name type="scientific">Phaeobacter italicus</name>
    <dbReference type="NCBI Taxonomy" id="481446"/>
    <lineage>
        <taxon>Bacteria</taxon>
        <taxon>Pseudomonadati</taxon>
        <taxon>Pseudomonadota</taxon>
        <taxon>Alphaproteobacteria</taxon>
        <taxon>Rhodobacterales</taxon>
        <taxon>Roseobacteraceae</taxon>
        <taxon>Phaeobacter</taxon>
    </lineage>
</organism>
<dbReference type="Proteomes" id="UP000043764">
    <property type="component" value="Unassembled WGS sequence"/>
</dbReference>
<dbReference type="InterPro" id="IPR018692">
    <property type="entry name" value="DUF2189"/>
</dbReference>
<feature type="transmembrane region" description="Helical" evidence="1">
    <location>
        <begin position="93"/>
        <end position="117"/>
    </location>
</feature>
<sequence length="285" mass="30751">MERTIGNPISWLAKHLGQTGAHMSNSVDHLGSDRATETPKVQQLDMSDLSAALRAGWQDFSACRSDAMALVFIYPLIGLAMVVLSLSMDLLPLIFPLVMGFALIGPVAAVAFYEMSARREAGFKPRWMDAFSVLRSPAFLSIVMLGLYLAALFILWLMFAAAIYNRTLGPEPPNSLMAFARDALMTGPGWAMILIGSTVGALFAFAALAVSLVSFPLLLDRHTGLPVAVATSLRVVRRNPMVTLAWGVIVGALLLIGALPMFAGMIVVIPLLGHATWHLYRRAVA</sequence>
<gene>
    <name evidence="2" type="ORF">NIT7321_03766</name>
</gene>
<accession>A0A0H5D786</accession>
<dbReference type="Pfam" id="PF09955">
    <property type="entry name" value="DUF2189"/>
    <property type="match status" value="1"/>
</dbReference>
<dbReference type="AlphaFoldDB" id="A0A0H5D786"/>
<proteinExistence type="predicted"/>
<feature type="transmembrane region" description="Helical" evidence="1">
    <location>
        <begin position="190"/>
        <end position="215"/>
    </location>
</feature>
<keyword evidence="3" id="KW-1185">Reference proteome</keyword>
<dbReference type="STRING" id="481446.NIT7645_02110"/>
<feature type="transmembrane region" description="Helical" evidence="1">
    <location>
        <begin position="67"/>
        <end position="87"/>
    </location>
</feature>
<reference evidence="3" key="1">
    <citation type="submission" date="2015-05" db="EMBL/GenBank/DDBJ databases">
        <authorList>
            <person name="Rodrigo-Torres Lidia"/>
            <person name="Arahal R.David."/>
        </authorList>
    </citation>
    <scope>NUCLEOTIDE SEQUENCE [LARGE SCALE GENOMIC DNA]</scope>
    <source>
        <strain evidence="3">CECT 7321</strain>
    </source>
</reference>